<dbReference type="GO" id="GO:0006355">
    <property type="term" value="P:regulation of DNA-templated transcription"/>
    <property type="evidence" value="ECO:0007669"/>
    <property type="project" value="TreeGrafter"/>
</dbReference>
<feature type="domain" description="DJ-1/PfpI" evidence="1">
    <location>
        <begin position="10"/>
        <end position="161"/>
    </location>
</feature>
<feature type="domain" description="DJ-1/PfpI" evidence="1">
    <location>
        <begin position="255"/>
        <end position="368"/>
    </location>
</feature>
<dbReference type="RefSeq" id="WP_309937747.1">
    <property type="nucleotide sequence ID" value="NZ_AP025305.1"/>
</dbReference>
<dbReference type="AlphaFoldDB" id="A0AAE4BRW3"/>
<dbReference type="EMBL" id="JAVDQD010000001">
    <property type="protein sequence ID" value="MDR6238270.1"/>
    <property type="molecule type" value="Genomic_DNA"/>
</dbReference>
<dbReference type="PANTHER" id="PTHR43130">
    <property type="entry name" value="ARAC-FAMILY TRANSCRIPTIONAL REGULATOR"/>
    <property type="match status" value="1"/>
</dbReference>
<keyword evidence="2" id="KW-0456">Lyase</keyword>
<name>A0AAE4BRW3_9BACT</name>
<dbReference type="SUPFAM" id="SSF52317">
    <property type="entry name" value="Class I glutamine amidotransferase-like"/>
    <property type="match status" value="2"/>
</dbReference>
<dbReference type="EC" id="4.2.1.103" evidence="2"/>
<dbReference type="Proteomes" id="UP001185092">
    <property type="component" value="Unassembled WGS sequence"/>
</dbReference>
<evidence type="ECO:0000313" key="3">
    <source>
        <dbReference type="Proteomes" id="UP001185092"/>
    </source>
</evidence>
<comment type="caution">
    <text evidence="2">The sequence shown here is derived from an EMBL/GenBank/DDBJ whole genome shotgun (WGS) entry which is preliminary data.</text>
</comment>
<dbReference type="Gene3D" id="3.40.50.880">
    <property type="match status" value="2"/>
</dbReference>
<proteinExistence type="predicted"/>
<sequence length="432" mass="47774">MSILKKINIGFILTPGFRPADVIELDAVFRFHPRNKVFYLSEDSHSKIYGKSGMGMVSDTSFEDCPKLDVLVVGEMDDSAFFNESLLSFIVKQSHQAQYVIGISNGVKLLYQAGVLSQQQVTADRRTLEDLKTSDLRLVDERRFVRDGKFITSGPSTGAIEAAFFVFDQFRSTWLTKFTEFTLEYDAHIQFPLKKEIILDKPLDLKALNVGVLTTPGLYLPDIMGAVDVLGSLPNAKFYYLSNEKGTSNSIINFGAQVISDTTFDECPQLDVLIVGATHPRYVSNERVIKFILKQEKKAASVISVCAGTFIIGATGLLRGRNAATNYHQVSDLPMIGAKIAGKEVECDGKFMSAGPAVGSYEVGLKAVEVLAGKEWAQYIEHEVLEFSPNPLYGTNPRNASKSILSVTHFASFFLKRIYRPFIKKGLAIGKS</sequence>
<evidence type="ECO:0000313" key="2">
    <source>
        <dbReference type="EMBL" id="MDR6238270.1"/>
    </source>
</evidence>
<keyword evidence="3" id="KW-1185">Reference proteome</keyword>
<accession>A0AAE4BRW3</accession>
<gene>
    <name evidence="2" type="ORF">HNQ88_001246</name>
</gene>
<evidence type="ECO:0000259" key="1">
    <source>
        <dbReference type="Pfam" id="PF01965"/>
    </source>
</evidence>
<dbReference type="InterPro" id="IPR029062">
    <property type="entry name" value="Class_I_gatase-like"/>
</dbReference>
<dbReference type="PANTHER" id="PTHR43130:SF2">
    <property type="entry name" value="DJ-1_PFPI DOMAIN-CONTAINING PROTEIN"/>
    <property type="match status" value="1"/>
</dbReference>
<protein>
    <submittedName>
        <fullName evidence="2">Cyclohexyl-isocyanide hydratase</fullName>
        <ecNumber evidence="2">4.2.1.103</ecNumber>
    </submittedName>
</protein>
<reference evidence="2" key="1">
    <citation type="submission" date="2023-07" db="EMBL/GenBank/DDBJ databases">
        <title>Genomic Encyclopedia of Type Strains, Phase IV (KMG-IV): sequencing the most valuable type-strain genomes for metagenomic binning, comparative biology and taxonomic classification.</title>
        <authorList>
            <person name="Goeker M."/>
        </authorList>
    </citation>
    <scope>NUCLEOTIDE SEQUENCE</scope>
    <source>
        <strain evidence="2">DSM 26174</strain>
    </source>
</reference>
<dbReference type="Pfam" id="PF01965">
    <property type="entry name" value="DJ-1_PfpI"/>
    <property type="match status" value="2"/>
</dbReference>
<dbReference type="InterPro" id="IPR002818">
    <property type="entry name" value="DJ-1/PfpI"/>
</dbReference>
<organism evidence="2 3">
    <name type="scientific">Aureibacter tunicatorum</name>
    <dbReference type="NCBI Taxonomy" id="866807"/>
    <lineage>
        <taxon>Bacteria</taxon>
        <taxon>Pseudomonadati</taxon>
        <taxon>Bacteroidota</taxon>
        <taxon>Cytophagia</taxon>
        <taxon>Cytophagales</taxon>
        <taxon>Persicobacteraceae</taxon>
        <taxon>Aureibacter</taxon>
    </lineage>
</organism>
<dbReference type="InterPro" id="IPR052158">
    <property type="entry name" value="INH-QAR"/>
</dbReference>
<dbReference type="GO" id="GO:0050549">
    <property type="term" value="F:cyclohexyl-isocyanide hydratase activity"/>
    <property type="evidence" value="ECO:0007669"/>
    <property type="project" value="UniProtKB-EC"/>
</dbReference>